<reference evidence="3" key="1">
    <citation type="submission" date="2016-10" db="EMBL/GenBank/DDBJ databases">
        <authorList>
            <person name="Varghese N."/>
            <person name="Submissions S."/>
        </authorList>
    </citation>
    <scope>NUCLEOTIDE SEQUENCE [LARGE SCALE GENOMIC DNA]</scope>
    <source>
        <strain evidence="3">CGMCC 1.9127</strain>
    </source>
</reference>
<sequence length="225" mass="24025">MTIKAINKFVISTVLLVSGGVNIAHAGLISIGALTSNDDGSTSVISDSLNDREWLRWDQLADLTYTETLLATSAAGSHRGWTIAGVLDANLFLDALYGGANHGCADNNTSNTFCADNGVFTSAQYTALLGDSFELGLSSVDAAWFYDDQAIDGKAGYLRLQQGSVNEKYNSFGTIAETDFYANTPANTSGETIGWLMYRSKSVPEPTTLAIFAIALLALSLRRIK</sequence>
<dbReference type="EMBL" id="FOBI01000002">
    <property type="protein sequence ID" value="SEK71508.1"/>
    <property type="molecule type" value="Genomic_DNA"/>
</dbReference>
<dbReference type="NCBIfam" id="TIGR02595">
    <property type="entry name" value="PEP_CTERM"/>
    <property type="match status" value="1"/>
</dbReference>
<accession>A0A1H7JA56</accession>
<dbReference type="AlphaFoldDB" id="A0A1H7JA56"/>
<dbReference type="InterPro" id="IPR013424">
    <property type="entry name" value="Ice-binding_C"/>
</dbReference>
<dbReference type="Proteomes" id="UP000199297">
    <property type="component" value="Unassembled WGS sequence"/>
</dbReference>
<evidence type="ECO:0000313" key="3">
    <source>
        <dbReference type="Proteomes" id="UP000199297"/>
    </source>
</evidence>
<feature type="domain" description="Ice-binding protein C-terminal" evidence="1">
    <location>
        <begin position="202"/>
        <end position="223"/>
    </location>
</feature>
<dbReference type="Pfam" id="PF07589">
    <property type="entry name" value="PEP-CTERM"/>
    <property type="match status" value="1"/>
</dbReference>
<dbReference type="RefSeq" id="WP_085283617.1">
    <property type="nucleotide sequence ID" value="NZ_FOBI01000002.1"/>
</dbReference>
<evidence type="ECO:0000313" key="2">
    <source>
        <dbReference type="EMBL" id="SEK71508.1"/>
    </source>
</evidence>
<keyword evidence="3" id="KW-1185">Reference proteome</keyword>
<organism evidence="2 3">
    <name type="scientific">Colwellia chukchiensis</name>
    <dbReference type="NCBI Taxonomy" id="641665"/>
    <lineage>
        <taxon>Bacteria</taxon>
        <taxon>Pseudomonadati</taxon>
        <taxon>Pseudomonadota</taxon>
        <taxon>Gammaproteobacteria</taxon>
        <taxon>Alteromonadales</taxon>
        <taxon>Colwelliaceae</taxon>
        <taxon>Colwellia</taxon>
    </lineage>
</organism>
<protein>
    <submittedName>
        <fullName evidence="2">PEP-CTERM protein-sorting domain-containing protein</fullName>
    </submittedName>
</protein>
<dbReference type="OrthoDB" id="6225442at2"/>
<gene>
    <name evidence="2" type="ORF">SAMN05216262_102181</name>
</gene>
<evidence type="ECO:0000259" key="1">
    <source>
        <dbReference type="Pfam" id="PF07589"/>
    </source>
</evidence>
<proteinExistence type="predicted"/>
<name>A0A1H7JA56_9GAMM</name>